<comment type="subcellular location">
    <subcellularLocation>
        <location evidence="1 11">Cytoplasm</location>
    </subcellularLocation>
</comment>
<comment type="similarity">
    <text evidence="2 11">Belongs to the WhiB family.</text>
</comment>
<evidence type="ECO:0000256" key="9">
    <source>
        <dbReference type="ARBA" id="ARBA00023157"/>
    </source>
</evidence>
<protein>
    <recommendedName>
        <fullName evidence="11">Transcriptional regulator WhiB</fullName>
    </recommendedName>
</protein>
<dbReference type="GO" id="GO:0046872">
    <property type="term" value="F:metal ion binding"/>
    <property type="evidence" value="ECO:0007669"/>
    <property type="project" value="UniProtKB-KW"/>
</dbReference>
<dbReference type="GO" id="GO:0003677">
    <property type="term" value="F:DNA binding"/>
    <property type="evidence" value="ECO:0007669"/>
    <property type="project" value="UniProtKB-UniRule"/>
</dbReference>
<keyword evidence="10 11" id="KW-0804">Transcription</keyword>
<dbReference type="AlphaFoldDB" id="A0AAU7W423"/>
<keyword evidence="5 11" id="KW-0408">Iron</keyword>
<sequence length="93" mass="10223">MSIPLPRITPPPSSRGEDPERWKELATCAQISSDPWFPEAGGDGGAQAKAICATCPVRQQCLDYAIEHHERYGIWGGLGRDERARYAREKAAA</sequence>
<dbReference type="InterPro" id="IPR034768">
    <property type="entry name" value="4FE4S_WBL"/>
</dbReference>
<evidence type="ECO:0000256" key="12">
    <source>
        <dbReference type="SAM" id="MobiDB-lite"/>
    </source>
</evidence>
<feature type="binding site" evidence="11">
    <location>
        <position position="55"/>
    </location>
    <ligand>
        <name>[4Fe-4S] cluster</name>
        <dbReference type="ChEBI" id="CHEBI:49883"/>
    </ligand>
</feature>
<keyword evidence="7 11" id="KW-0805">Transcription regulation</keyword>
<gene>
    <name evidence="11" type="primary">whiB</name>
    <name evidence="14" type="ORF">ABIQ69_11355</name>
</gene>
<dbReference type="GO" id="GO:0035731">
    <property type="term" value="F:dinitrosyl-iron complex binding"/>
    <property type="evidence" value="ECO:0007669"/>
    <property type="project" value="UniProtKB-UniRule"/>
</dbReference>
<feature type="domain" description="4Fe-4S Wbl-type" evidence="13">
    <location>
        <begin position="27"/>
        <end position="85"/>
    </location>
</feature>
<dbReference type="GO" id="GO:0005737">
    <property type="term" value="C:cytoplasm"/>
    <property type="evidence" value="ECO:0007669"/>
    <property type="project" value="UniProtKB-SubCell"/>
</dbReference>
<evidence type="ECO:0000256" key="1">
    <source>
        <dbReference type="ARBA" id="ARBA00004496"/>
    </source>
</evidence>
<evidence type="ECO:0000256" key="4">
    <source>
        <dbReference type="ARBA" id="ARBA00022723"/>
    </source>
</evidence>
<keyword evidence="3 11" id="KW-0004">4Fe-4S</keyword>
<dbReference type="GO" id="GO:0045892">
    <property type="term" value="P:negative regulation of DNA-templated transcription"/>
    <property type="evidence" value="ECO:0007669"/>
    <property type="project" value="TreeGrafter"/>
</dbReference>
<organism evidence="14">
    <name type="scientific">Agromyces sp. G08B096</name>
    <dbReference type="NCBI Taxonomy" id="3156399"/>
    <lineage>
        <taxon>Bacteria</taxon>
        <taxon>Bacillati</taxon>
        <taxon>Actinomycetota</taxon>
        <taxon>Actinomycetes</taxon>
        <taxon>Micrococcales</taxon>
        <taxon>Microbacteriaceae</taxon>
        <taxon>Agromyces</taxon>
    </lineage>
</organism>
<keyword evidence="11" id="KW-0963">Cytoplasm</keyword>
<dbReference type="Pfam" id="PF02467">
    <property type="entry name" value="Whib"/>
    <property type="match status" value="1"/>
</dbReference>
<dbReference type="PANTHER" id="PTHR38839:SF4">
    <property type="entry name" value="TRANSCRIPTIONAL REGULATOR WHIB"/>
    <property type="match status" value="1"/>
</dbReference>
<comment type="PTM">
    <text evidence="11">Upon Fe-S cluster removal intramolecular disulfide bonds are formed.</text>
</comment>
<evidence type="ECO:0000256" key="11">
    <source>
        <dbReference type="HAMAP-Rule" id="MF_01479"/>
    </source>
</evidence>
<evidence type="ECO:0000256" key="5">
    <source>
        <dbReference type="ARBA" id="ARBA00023004"/>
    </source>
</evidence>
<evidence type="ECO:0000256" key="8">
    <source>
        <dbReference type="ARBA" id="ARBA00023125"/>
    </source>
</evidence>
<keyword evidence="4 11" id="KW-0479">Metal-binding</keyword>
<reference evidence="14" key="1">
    <citation type="submission" date="2024-05" db="EMBL/GenBank/DDBJ databases">
        <authorList>
            <person name="Yu L."/>
        </authorList>
    </citation>
    <scope>NUCLEOTIDE SEQUENCE</scope>
    <source>
        <strain evidence="14">G08B096</strain>
    </source>
</reference>
<dbReference type="PROSITE" id="PS51674">
    <property type="entry name" value="4FE4S_WBL"/>
    <property type="match status" value="1"/>
</dbReference>
<dbReference type="GO" id="GO:0047134">
    <property type="term" value="F:protein-disulfide reductase [NAD(P)H] activity"/>
    <property type="evidence" value="ECO:0007669"/>
    <property type="project" value="TreeGrafter"/>
</dbReference>
<feature type="binding site" evidence="11">
    <location>
        <position position="61"/>
    </location>
    <ligand>
        <name>[4Fe-4S] cluster</name>
        <dbReference type="ChEBI" id="CHEBI:49883"/>
    </ligand>
</feature>
<feature type="binding site" evidence="11">
    <location>
        <position position="52"/>
    </location>
    <ligand>
        <name>[4Fe-4S] cluster</name>
        <dbReference type="ChEBI" id="CHEBI:49883"/>
    </ligand>
</feature>
<dbReference type="RefSeq" id="WP_350347226.1">
    <property type="nucleotide sequence ID" value="NZ_CP158374.1"/>
</dbReference>
<name>A0AAU7W423_9MICO</name>
<dbReference type="EMBL" id="CP158374">
    <property type="protein sequence ID" value="XBX81204.1"/>
    <property type="molecule type" value="Genomic_DNA"/>
</dbReference>
<feature type="binding site" evidence="11">
    <location>
        <position position="28"/>
    </location>
    <ligand>
        <name>[4Fe-4S] cluster</name>
        <dbReference type="ChEBI" id="CHEBI:49883"/>
    </ligand>
</feature>
<feature type="region of interest" description="Disordered" evidence="12">
    <location>
        <begin position="1"/>
        <end position="22"/>
    </location>
</feature>
<dbReference type="InterPro" id="IPR003482">
    <property type="entry name" value="Whib"/>
</dbReference>
<dbReference type="PANTHER" id="PTHR38839">
    <property type="entry name" value="TRANSCRIPTIONAL REGULATOR WHID-RELATED"/>
    <property type="match status" value="1"/>
</dbReference>
<evidence type="ECO:0000256" key="10">
    <source>
        <dbReference type="ARBA" id="ARBA00023163"/>
    </source>
</evidence>
<comment type="cofactor">
    <cofactor evidence="11">
        <name>[4Fe-4S] cluster</name>
        <dbReference type="ChEBI" id="CHEBI:49883"/>
    </cofactor>
    <text evidence="11">Binds 1 [4Fe-4S] cluster per subunit. Following nitrosylation of the [4Fe-4S] cluster binds 1 [4Fe-8(NO)] cluster per subunit.</text>
</comment>
<keyword evidence="8 11" id="KW-0238">DNA-binding</keyword>
<evidence type="ECO:0000256" key="3">
    <source>
        <dbReference type="ARBA" id="ARBA00022485"/>
    </source>
</evidence>
<keyword evidence="9 11" id="KW-1015">Disulfide bond</keyword>
<dbReference type="GO" id="GO:0051539">
    <property type="term" value="F:4 iron, 4 sulfur cluster binding"/>
    <property type="evidence" value="ECO:0007669"/>
    <property type="project" value="UniProtKB-UniRule"/>
</dbReference>
<evidence type="ECO:0000256" key="2">
    <source>
        <dbReference type="ARBA" id="ARBA00006597"/>
    </source>
</evidence>
<proteinExistence type="inferred from homology"/>
<keyword evidence="6 11" id="KW-0411">Iron-sulfur</keyword>
<comment type="function">
    <text evidence="11">Acts as a transcriptional regulator. Probably redox-responsive. The apo- but not holo-form probably binds DNA.</text>
</comment>
<dbReference type="HAMAP" id="MF_01479">
    <property type="entry name" value="WhiB"/>
    <property type="match status" value="1"/>
</dbReference>
<comment type="PTM">
    <text evidence="11">The Fe-S cluster can be nitrosylated by nitric oxide (NO).</text>
</comment>
<evidence type="ECO:0000259" key="13">
    <source>
        <dbReference type="PROSITE" id="PS51674"/>
    </source>
</evidence>
<evidence type="ECO:0000256" key="6">
    <source>
        <dbReference type="ARBA" id="ARBA00023014"/>
    </source>
</evidence>
<dbReference type="GO" id="GO:0045454">
    <property type="term" value="P:cell redox homeostasis"/>
    <property type="evidence" value="ECO:0007669"/>
    <property type="project" value="TreeGrafter"/>
</dbReference>
<evidence type="ECO:0000313" key="14">
    <source>
        <dbReference type="EMBL" id="XBX81204.1"/>
    </source>
</evidence>
<evidence type="ECO:0000256" key="7">
    <source>
        <dbReference type="ARBA" id="ARBA00023015"/>
    </source>
</evidence>
<accession>A0AAU7W423</accession>